<dbReference type="PROSITE" id="PS51007">
    <property type="entry name" value="CYTC"/>
    <property type="match status" value="2"/>
</dbReference>
<dbReference type="AlphaFoldDB" id="A0A0F9XPS6"/>
<dbReference type="Gene3D" id="1.10.760.10">
    <property type="entry name" value="Cytochrome c-like domain"/>
    <property type="match status" value="2"/>
</dbReference>
<keyword evidence="2" id="KW-0349">Heme</keyword>
<accession>A0A0F9XPS6</accession>
<evidence type="ECO:0000256" key="1">
    <source>
        <dbReference type="ARBA" id="ARBA00022448"/>
    </source>
</evidence>
<dbReference type="SUPFAM" id="SSF46626">
    <property type="entry name" value="Cytochrome c"/>
    <property type="match status" value="2"/>
</dbReference>
<evidence type="ECO:0000256" key="4">
    <source>
        <dbReference type="ARBA" id="ARBA00022982"/>
    </source>
</evidence>
<protein>
    <recommendedName>
        <fullName evidence="7">Cytochrome c domain-containing protein</fullName>
    </recommendedName>
</protein>
<dbReference type="GO" id="GO:0020037">
    <property type="term" value="F:heme binding"/>
    <property type="evidence" value="ECO:0007669"/>
    <property type="project" value="InterPro"/>
</dbReference>
<evidence type="ECO:0000259" key="7">
    <source>
        <dbReference type="PROSITE" id="PS51007"/>
    </source>
</evidence>
<keyword evidence="1" id="KW-0813">Transport</keyword>
<dbReference type="GO" id="GO:0046872">
    <property type="term" value="F:metal ion binding"/>
    <property type="evidence" value="ECO:0007669"/>
    <property type="project" value="UniProtKB-KW"/>
</dbReference>
<name>A0A0F9XPS6_9ZZZZ</name>
<gene>
    <name evidence="8" type="ORF">LCGC14_0189060</name>
</gene>
<reference evidence="8" key="1">
    <citation type="journal article" date="2015" name="Nature">
        <title>Complex archaea that bridge the gap between prokaryotes and eukaryotes.</title>
        <authorList>
            <person name="Spang A."/>
            <person name="Saw J.H."/>
            <person name="Jorgensen S.L."/>
            <person name="Zaremba-Niedzwiedzka K."/>
            <person name="Martijn J."/>
            <person name="Lind A.E."/>
            <person name="van Eijk R."/>
            <person name="Schleper C."/>
            <person name="Guy L."/>
            <person name="Ettema T.J."/>
        </authorList>
    </citation>
    <scope>NUCLEOTIDE SEQUENCE</scope>
</reference>
<sequence length="345" mass="37063">MSKYLKAIALCLGVSVMALPVDAAPYGLGRVALPEEIAAWDIDVHPDGSDLPQGQGDALTGEDIFTEKCAACHGDFAEGRGNWPALAGGQDTLADADPVKTVGSYWPHLSTSFDYIRRSMPYGDAGTLTVDEVYSIVAYILYSNDLVDEDFVLTQDNFTSVEMPNADGFIRDDRETAELAQWRAEPCMTDCKDGVEVTMRALSLDVTPKDEVPDTATDTAQPETPVVAKDAPKEASVDPELLADGELVFRKCKACHQLGERAKNRAGPVLNGIVDAPAGQVDGFKYSRALTAQADEGLVWTPQTLDAFLTSPRGFMKGTKMGFAGLKSDAEIEAVIAYLKSFPAP</sequence>
<keyword evidence="3" id="KW-0479">Metal-binding</keyword>
<dbReference type="InterPro" id="IPR009056">
    <property type="entry name" value="Cyt_c-like_dom"/>
</dbReference>
<proteinExistence type="predicted"/>
<dbReference type="Pfam" id="PF00034">
    <property type="entry name" value="Cytochrom_C"/>
    <property type="match status" value="1"/>
</dbReference>
<organism evidence="8">
    <name type="scientific">marine sediment metagenome</name>
    <dbReference type="NCBI Taxonomy" id="412755"/>
    <lineage>
        <taxon>unclassified sequences</taxon>
        <taxon>metagenomes</taxon>
        <taxon>ecological metagenomes</taxon>
    </lineage>
</organism>
<keyword evidence="5" id="KW-0408">Iron</keyword>
<comment type="caution">
    <text evidence="8">The sequence shown here is derived from an EMBL/GenBank/DDBJ whole genome shotgun (WGS) entry which is preliminary data.</text>
</comment>
<evidence type="ECO:0000256" key="2">
    <source>
        <dbReference type="ARBA" id="ARBA00022617"/>
    </source>
</evidence>
<feature type="region of interest" description="Disordered" evidence="6">
    <location>
        <begin position="208"/>
        <end position="235"/>
    </location>
</feature>
<feature type="domain" description="Cytochrome c" evidence="7">
    <location>
        <begin position="56"/>
        <end position="144"/>
    </location>
</feature>
<evidence type="ECO:0000256" key="3">
    <source>
        <dbReference type="ARBA" id="ARBA00022723"/>
    </source>
</evidence>
<dbReference type="InterPro" id="IPR002327">
    <property type="entry name" value="Cyt_c_1A/1B"/>
</dbReference>
<dbReference type="PANTHER" id="PTHR11961">
    <property type="entry name" value="CYTOCHROME C"/>
    <property type="match status" value="1"/>
</dbReference>
<dbReference type="GO" id="GO:0009055">
    <property type="term" value="F:electron transfer activity"/>
    <property type="evidence" value="ECO:0007669"/>
    <property type="project" value="InterPro"/>
</dbReference>
<dbReference type="EMBL" id="LAZR01000079">
    <property type="protein sequence ID" value="KKN94293.1"/>
    <property type="molecule type" value="Genomic_DNA"/>
</dbReference>
<evidence type="ECO:0000256" key="6">
    <source>
        <dbReference type="SAM" id="MobiDB-lite"/>
    </source>
</evidence>
<evidence type="ECO:0000313" key="8">
    <source>
        <dbReference type="EMBL" id="KKN94293.1"/>
    </source>
</evidence>
<feature type="domain" description="Cytochrome c" evidence="7">
    <location>
        <begin position="240"/>
        <end position="343"/>
    </location>
</feature>
<dbReference type="PRINTS" id="PR00604">
    <property type="entry name" value="CYTCHRMECIAB"/>
</dbReference>
<dbReference type="InterPro" id="IPR036909">
    <property type="entry name" value="Cyt_c-like_dom_sf"/>
</dbReference>
<keyword evidence="4" id="KW-0249">Electron transport</keyword>
<dbReference type="Pfam" id="PF13442">
    <property type="entry name" value="Cytochrome_CBB3"/>
    <property type="match status" value="1"/>
</dbReference>
<evidence type="ECO:0000256" key="5">
    <source>
        <dbReference type="ARBA" id="ARBA00023004"/>
    </source>
</evidence>